<keyword evidence="1" id="KW-0472">Membrane</keyword>
<evidence type="ECO:0008006" key="4">
    <source>
        <dbReference type="Google" id="ProtNLM"/>
    </source>
</evidence>
<feature type="transmembrane region" description="Helical" evidence="1">
    <location>
        <begin position="6"/>
        <end position="24"/>
    </location>
</feature>
<reference evidence="2 3" key="1">
    <citation type="journal article" date="2014" name="Int. J. Syst. Evol. Microbiol.">
        <title>Complete genome sequence of Corynebacterium casei LMG S-19264T (=DSM 44701T), isolated from a smear-ripened cheese.</title>
        <authorList>
            <consortium name="US DOE Joint Genome Institute (JGI-PGF)"/>
            <person name="Walter F."/>
            <person name="Albersmeier A."/>
            <person name="Kalinowski J."/>
            <person name="Ruckert C."/>
        </authorList>
    </citation>
    <scope>NUCLEOTIDE SEQUENCE [LARGE SCALE GENOMIC DNA]</scope>
    <source>
        <strain evidence="2 3">CCM 8669</strain>
    </source>
</reference>
<comment type="caution">
    <text evidence="2">The sequence shown here is derived from an EMBL/GenBank/DDBJ whole genome shotgun (WGS) entry which is preliminary data.</text>
</comment>
<organism evidence="2 3">
    <name type="scientific">Rothia aerolata</name>
    <dbReference type="NCBI Taxonomy" id="1812262"/>
    <lineage>
        <taxon>Bacteria</taxon>
        <taxon>Bacillati</taxon>
        <taxon>Actinomycetota</taxon>
        <taxon>Actinomycetes</taxon>
        <taxon>Micrococcales</taxon>
        <taxon>Micrococcaceae</taxon>
        <taxon>Rothia</taxon>
    </lineage>
</organism>
<keyword evidence="1" id="KW-1133">Transmembrane helix</keyword>
<dbReference type="Proteomes" id="UP000600171">
    <property type="component" value="Unassembled WGS sequence"/>
</dbReference>
<keyword evidence="3" id="KW-1185">Reference proteome</keyword>
<keyword evidence="1" id="KW-0812">Transmembrane</keyword>
<dbReference type="NCBIfam" id="TIGR03544">
    <property type="entry name" value="DivI1A_domain"/>
    <property type="match status" value="1"/>
</dbReference>
<protein>
    <recommendedName>
        <fullName evidence="4">Cell division protein DivIVA</fullName>
    </recommendedName>
</protein>
<dbReference type="RefSeq" id="WP_188358964.1">
    <property type="nucleotide sequence ID" value="NZ_BMDC01000001.1"/>
</dbReference>
<name>A0A917IQQ2_9MICC</name>
<sequence>MNYILVIFTLVVLTLTMVGIAVLGTDRLFPARKTIGYIASDGIDLEGNRELPLIVSSSLNRAELEKISFSTALGGYNKDEVDELFVQLIAENERLRRVATDQTTN</sequence>
<accession>A0A917IQQ2</accession>
<evidence type="ECO:0000256" key="1">
    <source>
        <dbReference type="SAM" id="Phobius"/>
    </source>
</evidence>
<dbReference type="AlphaFoldDB" id="A0A917IQQ2"/>
<proteinExistence type="predicted"/>
<evidence type="ECO:0000313" key="2">
    <source>
        <dbReference type="EMBL" id="GGH59872.1"/>
    </source>
</evidence>
<dbReference type="InterPro" id="IPR019933">
    <property type="entry name" value="DivIVA_domain"/>
</dbReference>
<dbReference type="EMBL" id="BMDC01000001">
    <property type="protein sequence ID" value="GGH59872.1"/>
    <property type="molecule type" value="Genomic_DNA"/>
</dbReference>
<gene>
    <name evidence="2" type="ORF">GCM10007359_07480</name>
</gene>
<evidence type="ECO:0000313" key="3">
    <source>
        <dbReference type="Proteomes" id="UP000600171"/>
    </source>
</evidence>